<keyword evidence="11" id="KW-0482">Metalloprotease</keyword>
<feature type="transmembrane region" description="Helical" evidence="13">
    <location>
        <begin position="167"/>
        <end position="193"/>
    </location>
</feature>
<dbReference type="PANTHER" id="PTHR35864:SF1">
    <property type="entry name" value="ZINC METALLOPROTEASE YWHC-RELATED"/>
    <property type="match status" value="1"/>
</dbReference>
<evidence type="ECO:0000256" key="8">
    <source>
        <dbReference type="ARBA" id="ARBA00022801"/>
    </source>
</evidence>
<dbReference type="GO" id="GO:0006508">
    <property type="term" value="P:proteolysis"/>
    <property type="evidence" value="ECO:0007669"/>
    <property type="project" value="UniProtKB-KW"/>
</dbReference>
<comment type="similarity">
    <text evidence="3">Belongs to the peptidase M50B family.</text>
</comment>
<keyword evidence="5 14" id="KW-0645">Protease</keyword>
<reference evidence="15" key="1">
    <citation type="submission" date="2016-11" db="EMBL/GenBank/DDBJ databases">
        <authorList>
            <person name="Varghese N."/>
            <person name="Submissions S."/>
        </authorList>
    </citation>
    <scope>NUCLEOTIDE SEQUENCE [LARGE SCALE GENOMIC DNA]</scope>
    <source>
        <strain evidence="15">DSM 15807</strain>
    </source>
</reference>
<evidence type="ECO:0000256" key="4">
    <source>
        <dbReference type="ARBA" id="ARBA00022475"/>
    </source>
</evidence>
<keyword evidence="10 13" id="KW-1133">Transmembrane helix</keyword>
<proteinExistence type="inferred from homology"/>
<feature type="transmembrane region" description="Helical" evidence="13">
    <location>
        <begin position="12"/>
        <end position="29"/>
    </location>
</feature>
<keyword evidence="9" id="KW-0862">Zinc</keyword>
<evidence type="ECO:0000256" key="3">
    <source>
        <dbReference type="ARBA" id="ARBA00007931"/>
    </source>
</evidence>
<dbReference type="STRING" id="1123380.SAMN02745199_0215"/>
<organism evidence="14 15">
    <name type="scientific">Thermosipho atlanticus DSM 15807</name>
    <dbReference type="NCBI Taxonomy" id="1123380"/>
    <lineage>
        <taxon>Bacteria</taxon>
        <taxon>Thermotogati</taxon>
        <taxon>Thermotogota</taxon>
        <taxon>Thermotogae</taxon>
        <taxon>Thermotogales</taxon>
        <taxon>Fervidobacteriaceae</taxon>
        <taxon>Thermosipho</taxon>
    </lineage>
</organism>
<keyword evidence="4" id="KW-1003">Cell membrane</keyword>
<keyword evidence="6 13" id="KW-0812">Transmembrane</keyword>
<keyword evidence="15" id="KW-1185">Reference proteome</keyword>
<evidence type="ECO:0000256" key="10">
    <source>
        <dbReference type="ARBA" id="ARBA00022989"/>
    </source>
</evidence>
<dbReference type="GO" id="GO:0046872">
    <property type="term" value="F:metal ion binding"/>
    <property type="evidence" value="ECO:0007669"/>
    <property type="project" value="UniProtKB-KW"/>
</dbReference>
<evidence type="ECO:0000256" key="13">
    <source>
        <dbReference type="SAM" id="Phobius"/>
    </source>
</evidence>
<comment type="subcellular location">
    <subcellularLocation>
        <location evidence="2">Cell membrane</location>
        <topology evidence="2">Multi-pass membrane protein</topology>
    </subcellularLocation>
</comment>
<keyword evidence="8" id="KW-0378">Hydrolase</keyword>
<protein>
    <submittedName>
        <fullName evidence="14">Zn-dependent protease (Includes SpoIVFB)</fullName>
    </submittedName>
</protein>
<dbReference type="PANTHER" id="PTHR35864">
    <property type="entry name" value="ZINC METALLOPROTEASE MJ0611-RELATED"/>
    <property type="match status" value="1"/>
</dbReference>
<comment type="cofactor">
    <cofactor evidence="1">
        <name>Zn(2+)</name>
        <dbReference type="ChEBI" id="CHEBI:29105"/>
    </cofactor>
</comment>
<evidence type="ECO:0000256" key="5">
    <source>
        <dbReference type="ARBA" id="ARBA00022670"/>
    </source>
</evidence>
<dbReference type="AlphaFoldDB" id="A0A1M5QY85"/>
<dbReference type="GO" id="GO:0008237">
    <property type="term" value="F:metallopeptidase activity"/>
    <property type="evidence" value="ECO:0007669"/>
    <property type="project" value="UniProtKB-KW"/>
</dbReference>
<name>A0A1M5QY85_9BACT</name>
<evidence type="ECO:0000256" key="6">
    <source>
        <dbReference type="ARBA" id="ARBA00022692"/>
    </source>
</evidence>
<evidence type="ECO:0000256" key="9">
    <source>
        <dbReference type="ARBA" id="ARBA00022833"/>
    </source>
</evidence>
<sequence length="205" mass="23333">MLTNLREILVNLTTGFLAVILVILPREYVKAYTITKLGDQTPKKLGRLSLNPFVHLDPIGTISFILFNFGWSRPVPTIPLKSSKLKKSLLITSIIGPVFGIILFVIYGIITRNIDNRYLFLIFYKATKWSLTYAIFSMLPIPPLDGSRFLSAFLPGEYIEWYVKYEVYGILFMLALLFIWILPLVMSPFVAFIENLTNFIINGGG</sequence>
<dbReference type="InterPro" id="IPR044537">
    <property type="entry name" value="Rip2-like"/>
</dbReference>
<accession>A0A1M5QY85</accession>
<feature type="transmembrane region" description="Helical" evidence="13">
    <location>
        <begin position="122"/>
        <end position="141"/>
    </location>
</feature>
<evidence type="ECO:0000256" key="2">
    <source>
        <dbReference type="ARBA" id="ARBA00004651"/>
    </source>
</evidence>
<dbReference type="EMBL" id="FQXN01000001">
    <property type="protein sequence ID" value="SHH18901.1"/>
    <property type="molecule type" value="Genomic_DNA"/>
</dbReference>
<feature type="transmembrane region" description="Helical" evidence="13">
    <location>
        <begin position="89"/>
        <end position="110"/>
    </location>
</feature>
<keyword evidence="12 13" id="KW-0472">Membrane</keyword>
<dbReference type="CDD" id="cd06158">
    <property type="entry name" value="S2P-M50_like_1"/>
    <property type="match status" value="1"/>
</dbReference>
<evidence type="ECO:0000313" key="14">
    <source>
        <dbReference type="EMBL" id="SHH18901.1"/>
    </source>
</evidence>
<dbReference type="Proteomes" id="UP000242592">
    <property type="component" value="Unassembled WGS sequence"/>
</dbReference>
<evidence type="ECO:0000313" key="15">
    <source>
        <dbReference type="Proteomes" id="UP000242592"/>
    </source>
</evidence>
<evidence type="ECO:0000256" key="7">
    <source>
        <dbReference type="ARBA" id="ARBA00022723"/>
    </source>
</evidence>
<dbReference type="InterPro" id="IPR052348">
    <property type="entry name" value="Metallopeptidase_M50B"/>
</dbReference>
<evidence type="ECO:0000256" key="12">
    <source>
        <dbReference type="ARBA" id="ARBA00023136"/>
    </source>
</evidence>
<dbReference type="GO" id="GO:0005886">
    <property type="term" value="C:plasma membrane"/>
    <property type="evidence" value="ECO:0007669"/>
    <property type="project" value="UniProtKB-SubCell"/>
</dbReference>
<keyword evidence="7" id="KW-0479">Metal-binding</keyword>
<evidence type="ECO:0000256" key="11">
    <source>
        <dbReference type="ARBA" id="ARBA00023049"/>
    </source>
</evidence>
<evidence type="ECO:0000256" key="1">
    <source>
        <dbReference type="ARBA" id="ARBA00001947"/>
    </source>
</evidence>
<gene>
    <name evidence="14" type="ORF">SAMN02745199_0215</name>
</gene>